<protein>
    <submittedName>
        <fullName evidence="1">Uncharacterized protein</fullName>
    </submittedName>
</protein>
<reference evidence="1 2" key="1">
    <citation type="submission" date="2021-06" db="EMBL/GenBank/DDBJ databases">
        <title>Caerostris darwini draft genome.</title>
        <authorList>
            <person name="Kono N."/>
            <person name="Arakawa K."/>
        </authorList>
    </citation>
    <scope>NUCLEOTIDE SEQUENCE [LARGE SCALE GENOMIC DNA]</scope>
</reference>
<sequence>MEIPKCEFCNAYVASFEVHNCVRFGNQHRQTSTTLPQCSSGNAAGDNELKTIEEMDYEAVWPYLYQSNSSTQQNILPYIHQRTDCEQTAAAVMPSQQGVANPNPYNPETSDFLFPHIQEKELVSTHLKQPSEVSKIFINKYPQN</sequence>
<proteinExistence type="predicted"/>
<dbReference type="EMBL" id="BPLQ01007673">
    <property type="protein sequence ID" value="GIY31444.1"/>
    <property type="molecule type" value="Genomic_DNA"/>
</dbReference>
<keyword evidence="2" id="KW-1185">Reference proteome</keyword>
<dbReference type="AlphaFoldDB" id="A0AAV4SBS8"/>
<dbReference type="Proteomes" id="UP001054837">
    <property type="component" value="Unassembled WGS sequence"/>
</dbReference>
<organism evidence="1 2">
    <name type="scientific">Caerostris darwini</name>
    <dbReference type="NCBI Taxonomy" id="1538125"/>
    <lineage>
        <taxon>Eukaryota</taxon>
        <taxon>Metazoa</taxon>
        <taxon>Ecdysozoa</taxon>
        <taxon>Arthropoda</taxon>
        <taxon>Chelicerata</taxon>
        <taxon>Arachnida</taxon>
        <taxon>Araneae</taxon>
        <taxon>Araneomorphae</taxon>
        <taxon>Entelegynae</taxon>
        <taxon>Araneoidea</taxon>
        <taxon>Araneidae</taxon>
        <taxon>Caerostris</taxon>
    </lineage>
</organism>
<name>A0AAV4SBS8_9ARAC</name>
<accession>A0AAV4SBS8</accession>
<evidence type="ECO:0000313" key="2">
    <source>
        <dbReference type="Proteomes" id="UP001054837"/>
    </source>
</evidence>
<comment type="caution">
    <text evidence="1">The sequence shown here is derived from an EMBL/GenBank/DDBJ whole genome shotgun (WGS) entry which is preliminary data.</text>
</comment>
<gene>
    <name evidence="1" type="ORF">CDAR_547621</name>
</gene>
<evidence type="ECO:0000313" key="1">
    <source>
        <dbReference type="EMBL" id="GIY31444.1"/>
    </source>
</evidence>